<dbReference type="STRING" id="151549.A0A4C1WS06"/>
<dbReference type="Proteomes" id="UP000299102">
    <property type="component" value="Unassembled WGS sequence"/>
</dbReference>
<name>A0A4C1WS06_EUMVA</name>
<dbReference type="AlphaFoldDB" id="A0A4C1WS06"/>
<dbReference type="OrthoDB" id="10259843at2759"/>
<protein>
    <submittedName>
        <fullName evidence="9">Probable ATP-dependent RNA helicase DDX27</fullName>
    </submittedName>
</protein>
<dbReference type="PROSITE" id="PS51192">
    <property type="entry name" value="HELICASE_ATP_BIND_1"/>
    <property type="match status" value="1"/>
</dbReference>
<accession>A0A4C1WS06</accession>
<evidence type="ECO:0000259" key="8">
    <source>
        <dbReference type="PROSITE" id="PS51194"/>
    </source>
</evidence>
<dbReference type="InterPro" id="IPR001650">
    <property type="entry name" value="Helicase_C-like"/>
</dbReference>
<dbReference type="SUPFAM" id="SSF52540">
    <property type="entry name" value="P-loop containing nucleoside triphosphate hydrolases"/>
    <property type="match status" value="1"/>
</dbReference>
<dbReference type="CDD" id="cd18787">
    <property type="entry name" value="SF2_C_DEAD"/>
    <property type="match status" value="1"/>
</dbReference>
<dbReference type="PANTHER" id="PTHR47959:SF1">
    <property type="entry name" value="ATP-DEPENDENT RNA HELICASE DBPA"/>
    <property type="match status" value="1"/>
</dbReference>
<feature type="region of interest" description="Disordered" evidence="6">
    <location>
        <begin position="282"/>
        <end position="346"/>
    </location>
</feature>
<dbReference type="InterPro" id="IPR027417">
    <property type="entry name" value="P-loop_NTPase"/>
</dbReference>
<keyword evidence="2" id="KW-0378">Hydrolase</keyword>
<proteinExistence type="predicted"/>
<feature type="compositionally biased region" description="Basic residues" evidence="6">
    <location>
        <begin position="328"/>
        <end position="338"/>
    </location>
</feature>
<reference evidence="9 10" key="1">
    <citation type="journal article" date="2019" name="Commun. Biol.">
        <title>The bagworm genome reveals a unique fibroin gene that provides high tensile strength.</title>
        <authorList>
            <person name="Kono N."/>
            <person name="Nakamura H."/>
            <person name="Ohtoshi R."/>
            <person name="Tomita M."/>
            <person name="Numata K."/>
            <person name="Arakawa K."/>
        </authorList>
    </citation>
    <scope>NUCLEOTIDE SEQUENCE [LARGE SCALE GENOMIC DNA]</scope>
</reference>
<evidence type="ECO:0000313" key="9">
    <source>
        <dbReference type="EMBL" id="GBP53743.1"/>
    </source>
</evidence>
<feature type="coiled-coil region" evidence="5">
    <location>
        <begin position="241"/>
        <end position="268"/>
    </location>
</feature>
<dbReference type="GO" id="GO:0016787">
    <property type="term" value="F:hydrolase activity"/>
    <property type="evidence" value="ECO:0007669"/>
    <property type="project" value="UniProtKB-KW"/>
</dbReference>
<feature type="domain" description="Helicase ATP-binding" evidence="7">
    <location>
        <begin position="1"/>
        <end position="48"/>
    </location>
</feature>
<evidence type="ECO:0000256" key="6">
    <source>
        <dbReference type="SAM" id="MobiDB-lite"/>
    </source>
</evidence>
<sequence length="582" mass="65560">MLDEYFAEQMKEIIKSCSPKRQTMLFSATMSDDVRELAAVSLTRPVRLFVDSNKEVAFNLRQEFVRIRAGRESDREALLSALVCRTFRHRAIVFVQTKRQAHRLHVALGLLGVRVAELHGALTQPQRLDSLRRFRDEEVDVLVATDVAARGLDIPGVRTVLNFTLPATLEQYIHRVGRTARAGRAGVSVSLAGETERALVRAVVRRARNGVKARQVPPEIVAKYRDKLTRLEPQIATILDEEYAEKQLNKIEKQASKLENALKKEDNEDTVAKVPEVIRSHSWFQTPKQKREEKQRLALTQHPAYADKRKDKGKKRKNNDSDEEHPNAKKRKEHKHKAKDTPEERVRRDMDKYCPHPYTFSALLPESCMPDKDGVALLQSRIAKRKNKQSRIRAVAVEVAGVGPRGAGPRRRSNFATELADTSRATAKRLRYDANKAQKGLQHGGRSHKAKMLVKKNTVTKTKFEIRAASYPISSCTEVSRGIAYRGIVILVWRNIVHGVLEQPDFTDTRTIKLRVGAAGTGLRLCSPPIAPLHGSHFCSSDIHTIFDGSIPTILAGDLNAKHTAWGSRVISPADRQILQDF</sequence>
<dbReference type="EMBL" id="BGZK01000633">
    <property type="protein sequence ID" value="GBP53743.1"/>
    <property type="molecule type" value="Genomic_DNA"/>
</dbReference>
<organism evidence="9 10">
    <name type="scientific">Eumeta variegata</name>
    <name type="common">Bagworm moth</name>
    <name type="synonym">Eumeta japonica</name>
    <dbReference type="NCBI Taxonomy" id="151549"/>
    <lineage>
        <taxon>Eukaryota</taxon>
        <taxon>Metazoa</taxon>
        <taxon>Ecdysozoa</taxon>
        <taxon>Arthropoda</taxon>
        <taxon>Hexapoda</taxon>
        <taxon>Insecta</taxon>
        <taxon>Pterygota</taxon>
        <taxon>Neoptera</taxon>
        <taxon>Endopterygota</taxon>
        <taxon>Lepidoptera</taxon>
        <taxon>Glossata</taxon>
        <taxon>Ditrysia</taxon>
        <taxon>Tineoidea</taxon>
        <taxon>Psychidae</taxon>
        <taxon>Oiketicinae</taxon>
        <taxon>Eumeta</taxon>
    </lineage>
</organism>
<dbReference type="GO" id="GO:0005829">
    <property type="term" value="C:cytosol"/>
    <property type="evidence" value="ECO:0007669"/>
    <property type="project" value="TreeGrafter"/>
</dbReference>
<dbReference type="GO" id="GO:0005524">
    <property type="term" value="F:ATP binding"/>
    <property type="evidence" value="ECO:0007669"/>
    <property type="project" value="UniProtKB-KW"/>
</dbReference>
<dbReference type="Pfam" id="PF00271">
    <property type="entry name" value="Helicase_C"/>
    <property type="match status" value="1"/>
</dbReference>
<dbReference type="Gene3D" id="3.40.50.300">
    <property type="entry name" value="P-loop containing nucleotide triphosphate hydrolases"/>
    <property type="match status" value="2"/>
</dbReference>
<dbReference type="PROSITE" id="PS51194">
    <property type="entry name" value="HELICASE_CTER"/>
    <property type="match status" value="1"/>
</dbReference>
<evidence type="ECO:0000256" key="5">
    <source>
        <dbReference type="SAM" id="Coils"/>
    </source>
</evidence>
<feature type="domain" description="Helicase C-terminal" evidence="8">
    <location>
        <begin position="78"/>
        <end position="224"/>
    </location>
</feature>
<gene>
    <name evidence="9" type="primary">DDX27</name>
    <name evidence="9" type="ORF">EVAR_84226_1</name>
</gene>
<dbReference type="SMART" id="SM00490">
    <property type="entry name" value="HELICc"/>
    <property type="match status" value="1"/>
</dbReference>
<keyword evidence="10" id="KW-1185">Reference proteome</keyword>
<dbReference type="InterPro" id="IPR014001">
    <property type="entry name" value="Helicase_ATP-bd"/>
</dbReference>
<dbReference type="PANTHER" id="PTHR47959">
    <property type="entry name" value="ATP-DEPENDENT RNA HELICASE RHLE-RELATED"/>
    <property type="match status" value="1"/>
</dbReference>
<dbReference type="SUPFAM" id="SSF56219">
    <property type="entry name" value="DNase I-like"/>
    <property type="match status" value="1"/>
</dbReference>
<keyword evidence="1" id="KW-0547">Nucleotide-binding</keyword>
<evidence type="ECO:0000256" key="3">
    <source>
        <dbReference type="ARBA" id="ARBA00022806"/>
    </source>
</evidence>
<evidence type="ECO:0000313" key="10">
    <source>
        <dbReference type="Proteomes" id="UP000299102"/>
    </source>
</evidence>
<keyword evidence="5" id="KW-0175">Coiled coil</keyword>
<dbReference type="InterPro" id="IPR050079">
    <property type="entry name" value="DEAD_box_RNA_helicase"/>
</dbReference>
<evidence type="ECO:0000259" key="7">
    <source>
        <dbReference type="PROSITE" id="PS51192"/>
    </source>
</evidence>
<feature type="compositionally biased region" description="Basic and acidic residues" evidence="6">
    <location>
        <begin position="318"/>
        <end position="327"/>
    </location>
</feature>
<keyword evidence="3 9" id="KW-0347">Helicase</keyword>
<dbReference type="InterPro" id="IPR036691">
    <property type="entry name" value="Endo/exonu/phosph_ase_sf"/>
</dbReference>
<comment type="caution">
    <text evidence="9">The sequence shown here is derived from an EMBL/GenBank/DDBJ whole genome shotgun (WGS) entry which is preliminary data.</text>
</comment>
<evidence type="ECO:0000256" key="1">
    <source>
        <dbReference type="ARBA" id="ARBA00022741"/>
    </source>
</evidence>
<evidence type="ECO:0000256" key="2">
    <source>
        <dbReference type="ARBA" id="ARBA00022801"/>
    </source>
</evidence>
<dbReference type="GO" id="GO:0003724">
    <property type="term" value="F:RNA helicase activity"/>
    <property type="evidence" value="ECO:0007669"/>
    <property type="project" value="TreeGrafter"/>
</dbReference>
<evidence type="ECO:0000256" key="4">
    <source>
        <dbReference type="ARBA" id="ARBA00022840"/>
    </source>
</evidence>
<keyword evidence="4" id="KW-0067">ATP-binding</keyword>